<comment type="caution">
    <text evidence="4">The sequence shown here is derived from an EMBL/GenBank/DDBJ whole genome shotgun (WGS) entry which is preliminary data.</text>
</comment>
<evidence type="ECO:0000313" key="4">
    <source>
        <dbReference type="EMBL" id="KAL3679283.1"/>
    </source>
</evidence>
<feature type="region of interest" description="Disordered" evidence="2">
    <location>
        <begin position="521"/>
        <end position="580"/>
    </location>
</feature>
<evidence type="ECO:0000256" key="1">
    <source>
        <dbReference type="PROSITE-ProRule" id="PRU00047"/>
    </source>
</evidence>
<accession>A0ABD3GK08</accession>
<sequence length="580" mass="64352">MHIRSNRLLLPKETDEPDHSYLLEKKRNSERRLSMLTRSGEALNPLLWQEMQRRISLQGLPESLPLAPQGPAFRIPTAPIQRNGVPAPSLEGEAAGHQVRQSPPSLPSHNTIHTVGEDATEGNTQPIPSLKDIMAEQERQRQTAQPSNSPQVPQGPQPRSYAAATGVKPVANTTHVTKETLSDEEVRSRVPSILNMIPKPMERAEPSMILKYKLSKVAAEKFGRKTIDLEERAVILFTDGLNPLKDTVVKWAQEHIITKMKLNILQLRVLDRSHYLLTMESTEDRMKLLSAGPQYLNGRFVEIIPWTPDYDTATLTKKRKPAWVSIAGLCPSLEEGTKILSQLGKVLHMTGVDQHGKSKFADVRGLVLLSIEDIHPSAIEVEYEEGSAEFQLLYEYLPEGCFTCHEVGHVARFCPLTTKTRTVSQDELDEAVRAAAESKLAQENEENDIEGEQPKMGQGGGKPNKVVSEHKARGAPVNPSIPISNPFELLEESEEETTSETEGEEDEEIMETVQIASQLEHKESQKCPDLNSATGETQQSNHEVGTGILPTMSLDTNDNDMEISTAQKGGPKAMPHYKKG</sequence>
<dbReference type="InterPro" id="IPR040256">
    <property type="entry name" value="At4g02000-like"/>
</dbReference>
<feature type="compositionally biased region" description="Polar residues" evidence="2">
    <location>
        <begin position="142"/>
        <end position="154"/>
    </location>
</feature>
<keyword evidence="1" id="KW-0479">Metal-binding</keyword>
<feature type="compositionally biased region" description="Polar residues" evidence="2">
    <location>
        <begin position="99"/>
        <end position="113"/>
    </location>
</feature>
<evidence type="ECO:0000313" key="5">
    <source>
        <dbReference type="Proteomes" id="UP001633002"/>
    </source>
</evidence>
<keyword evidence="1" id="KW-0863">Zinc-finger</keyword>
<keyword evidence="1" id="KW-0862">Zinc</keyword>
<reference evidence="4 5" key="1">
    <citation type="submission" date="2024-09" db="EMBL/GenBank/DDBJ databases">
        <title>Chromosome-scale assembly of Riccia sorocarpa.</title>
        <authorList>
            <person name="Paukszto L."/>
        </authorList>
    </citation>
    <scope>NUCLEOTIDE SEQUENCE [LARGE SCALE GENOMIC DNA]</scope>
    <source>
        <strain evidence="4">LP-2024</strain>
        <tissue evidence="4">Aerial parts of the thallus</tissue>
    </source>
</reference>
<feature type="region of interest" description="Disordered" evidence="2">
    <location>
        <begin position="64"/>
        <end position="173"/>
    </location>
</feature>
<keyword evidence="5" id="KW-1185">Reference proteome</keyword>
<dbReference type="PROSITE" id="PS50158">
    <property type="entry name" value="ZF_CCHC"/>
    <property type="match status" value="1"/>
</dbReference>
<evidence type="ECO:0000256" key="2">
    <source>
        <dbReference type="SAM" id="MobiDB-lite"/>
    </source>
</evidence>
<dbReference type="GO" id="GO:0008270">
    <property type="term" value="F:zinc ion binding"/>
    <property type="evidence" value="ECO:0007669"/>
    <property type="project" value="UniProtKB-KW"/>
</dbReference>
<dbReference type="InterPro" id="IPR001878">
    <property type="entry name" value="Znf_CCHC"/>
</dbReference>
<dbReference type="EMBL" id="JBJQOH010000007">
    <property type="protein sequence ID" value="KAL3679283.1"/>
    <property type="molecule type" value="Genomic_DNA"/>
</dbReference>
<dbReference type="AlphaFoldDB" id="A0ABD3GK08"/>
<feature type="compositionally biased region" description="Acidic residues" evidence="2">
    <location>
        <begin position="489"/>
        <end position="509"/>
    </location>
</feature>
<name>A0ABD3GK08_9MARC</name>
<feature type="domain" description="CCHC-type" evidence="3">
    <location>
        <begin position="401"/>
        <end position="415"/>
    </location>
</feature>
<proteinExistence type="predicted"/>
<dbReference type="Proteomes" id="UP001633002">
    <property type="component" value="Unassembled WGS sequence"/>
</dbReference>
<organism evidence="4 5">
    <name type="scientific">Riccia sorocarpa</name>
    <dbReference type="NCBI Taxonomy" id="122646"/>
    <lineage>
        <taxon>Eukaryota</taxon>
        <taxon>Viridiplantae</taxon>
        <taxon>Streptophyta</taxon>
        <taxon>Embryophyta</taxon>
        <taxon>Marchantiophyta</taxon>
        <taxon>Marchantiopsida</taxon>
        <taxon>Marchantiidae</taxon>
        <taxon>Marchantiales</taxon>
        <taxon>Ricciaceae</taxon>
        <taxon>Riccia</taxon>
    </lineage>
</organism>
<feature type="compositionally biased region" description="Polar residues" evidence="2">
    <location>
        <begin position="531"/>
        <end position="543"/>
    </location>
</feature>
<feature type="compositionally biased region" description="Basic and acidic residues" evidence="2">
    <location>
        <begin position="10"/>
        <end position="23"/>
    </location>
</feature>
<protein>
    <recommendedName>
        <fullName evidence="3">CCHC-type domain-containing protein</fullName>
    </recommendedName>
</protein>
<feature type="region of interest" description="Disordered" evidence="2">
    <location>
        <begin position="1"/>
        <end position="23"/>
    </location>
</feature>
<dbReference type="PANTHER" id="PTHR31286">
    <property type="entry name" value="GLYCINE-RICH CELL WALL STRUCTURAL PROTEIN 1.8-LIKE"/>
    <property type="match status" value="1"/>
</dbReference>
<dbReference type="PANTHER" id="PTHR31286:SF180">
    <property type="entry name" value="OS10G0362600 PROTEIN"/>
    <property type="match status" value="1"/>
</dbReference>
<evidence type="ECO:0000259" key="3">
    <source>
        <dbReference type="PROSITE" id="PS50158"/>
    </source>
</evidence>
<gene>
    <name evidence="4" type="ORF">R1sor_022239</name>
</gene>
<feature type="region of interest" description="Disordered" evidence="2">
    <location>
        <begin position="438"/>
        <end position="509"/>
    </location>
</feature>